<organism evidence="1 2">
    <name type="scientific">Amphritea japonica ATCC BAA-1530</name>
    <dbReference type="NCBI Taxonomy" id="1278309"/>
    <lineage>
        <taxon>Bacteria</taxon>
        <taxon>Pseudomonadati</taxon>
        <taxon>Pseudomonadota</taxon>
        <taxon>Gammaproteobacteria</taxon>
        <taxon>Oceanospirillales</taxon>
        <taxon>Oceanospirillaceae</taxon>
        <taxon>Amphritea</taxon>
    </lineage>
</organism>
<reference evidence="1 2" key="1">
    <citation type="journal article" date="2008" name="Int. J. Syst. Evol. Microbiol.">
        <title>Amphritea japonica sp. nov. and Amphritea balenae sp. nov., isolated from the sediment adjacent to sperm whale carcasses off Kagoshima, Japan.</title>
        <authorList>
            <person name="Miyazaki M."/>
            <person name="Nogi Y."/>
            <person name="Fujiwara Y."/>
            <person name="Kawato M."/>
            <person name="Nagahama T."/>
            <person name="Kubokawa K."/>
            <person name="Horikoshi K."/>
        </authorList>
    </citation>
    <scope>NUCLEOTIDE SEQUENCE [LARGE SCALE GENOMIC DNA]</scope>
    <source>
        <strain evidence="1 2">ATCC BAA-1530</strain>
    </source>
</reference>
<evidence type="ECO:0008006" key="3">
    <source>
        <dbReference type="Google" id="ProtNLM"/>
    </source>
</evidence>
<evidence type="ECO:0000313" key="2">
    <source>
        <dbReference type="Proteomes" id="UP000595663"/>
    </source>
</evidence>
<keyword evidence="2" id="KW-1185">Reference proteome</keyword>
<dbReference type="EMBL" id="AP014545">
    <property type="protein sequence ID" value="BBB24804.1"/>
    <property type="molecule type" value="Genomic_DNA"/>
</dbReference>
<name>A0A7R6P2V1_9GAMM</name>
<evidence type="ECO:0000313" key="1">
    <source>
        <dbReference type="EMBL" id="BBB24804.1"/>
    </source>
</evidence>
<dbReference type="Gene3D" id="3.90.550.10">
    <property type="entry name" value="Spore Coat Polysaccharide Biosynthesis Protein SpsA, Chain A"/>
    <property type="match status" value="1"/>
</dbReference>
<accession>A0A7R6P2V1</accession>
<dbReference type="InterPro" id="IPR029044">
    <property type="entry name" value="Nucleotide-diphossugar_trans"/>
</dbReference>
<dbReference type="AlphaFoldDB" id="A0A7R6P2V1"/>
<dbReference type="SUPFAM" id="SSF53448">
    <property type="entry name" value="Nucleotide-diphospho-sugar transferases"/>
    <property type="match status" value="1"/>
</dbReference>
<dbReference type="Proteomes" id="UP000595663">
    <property type="component" value="Chromosome"/>
</dbReference>
<protein>
    <recommendedName>
        <fullName evidence="3">Nucleotide-diphospho-sugar transferase domain-containing protein</fullName>
    </recommendedName>
</protein>
<gene>
    <name evidence="1" type="ORF">AMJAP_0205</name>
</gene>
<proteinExistence type="predicted"/>
<dbReference type="RefSeq" id="WP_019621024.1">
    <property type="nucleotide sequence ID" value="NZ_AP014545.1"/>
</dbReference>
<sequence length="226" mass="26677">MIIIGYYTTDSVYQDSFELLEKSLERVGHRFDYKAIPPSDWKSVTDLKPRIVLEKLQQYQEPVLYLDADAFVHENLDRYFSDPQYDIAVNYLEKKNGEEELLSGTVCFNYSEKVLQLVQLWIKVGLENPELNDQQSLQKAVSEYEGKLNVLRLSSAFTYIFDWQYSDIETPIIEHLQASREIYCVRRMKSIKNRFKKLLGLNVSKEEMLVRRRKRVTELQELLSGK</sequence>
<dbReference type="OrthoDB" id="8612549at2"/>
<dbReference type="KEGG" id="ajp:AMJAP_0205"/>